<sequence length="259" mass="29981">MIPGFGDFIDNKRATGVVIKHIETQFDNMLDEECKIQRSKKSRDSRIHAALYFIRPTGKGLRELDIHCLKLLSERCNVIPIISKADLMTADECRLNKRLILRDIRNHGIKIYDFTMCFEDLEDEFFPGRLSEIVPFAVVSGTDRMIIDKEEFKVRKLPHGVVRVDDPTHNDFLILRTCLLGASLQDLKETTHSTYYERYRTEKLTNTTMQDLLGDSPSKFDRTNVSSTLMDRLRNNIDSRQSSIMSAERYINSKSKVNI</sequence>
<evidence type="ECO:0000313" key="2">
    <source>
        <dbReference type="Proteomes" id="UP001165064"/>
    </source>
</evidence>
<evidence type="ECO:0000313" key="1">
    <source>
        <dbReference type="EMBL" id="GME81968.1"/>
    </source>
</evidence>
<gene>
    <name evidence="1" type="ORF">Amon02_000523600</name>
</gene>
<organism evidence="1 2">
    <name type="scientific">Ambrosiozyma monospora</name>
    <name type="common">Yeast</name>
    <name type="synonym">Endomycopsis monosporus</name>
    <dbReference type="NCBI Taxonomy" id="43982"/>
    <lineage>
        <taxon>Eukaryota</taxon>
        <taxon>Fungi</taxon>
        <taxon>Dikarya</taxon>
        <taxon>Ascomycota</taxon>
        <taxon>Saccharomycotina</taxon>
        <taxon>Pichiomycetes</taxon>
        <taxon>Pichiales</taxon>
        <taxon>Pichiaceae</taxon>
        <taxon>Ambrosiozyma</taxon>
    </lineage>
</organism>
<reference evidence="1" key="1">
    <citation type="submission" date="2023-04" db="EMBL/GenBank/DDBJ databases">
        <title>Ambrosiozyma monospora NBRC 10751.</title>
        <authorList>
            <person name="Ichikawa N."/>
            <person name="Sato H."/>
            <person name="Tonouchi N."/>
        </authorList>
    </citation>
    <scope>NUCLEOTIDE SEQUENCE</scope>
    <source>
        <strain evidence="1">NBRC 10751</strain>
    </source>
</reference>
<dbReference type="Proteomes" id="UP001165064">
    <property type="component" value="Unassembled WGS sequence"/>
</dbReference>
<protein>
    <submittedName>
        <fullName evidence="1">Unnamed protein product</fullName>
    </submittedName>
</protein>
<proteinExistence type="predicted"/>
<keyword evidence="2" id="KW-1185">Reference proteome</keyword>
<name>A0ACB5T5D3_AMBMO</name>
<dbReference type="EMBL" id="BSXS01003809">
    <property type="protein sequence ID" value="GME81968.1"/>
    <property type="molecule type" value="Genomic_DNA"/>
</dbReference>
<comment type="caution">
    <text evidence="1">The sequence shown here is derived from an EMBL/GenBank/DDBJ whole genome shotgun (WGS) entry which is preliminary data.</text>
</comment>
<accession>A0ACB5T5D3</accession>